<dbReference type="EMBL" id="LRBV02000010">
    <property type="status" value="NOT_ANNOTATED_CDS"/>
    <property type="molecule type" value="Genomic_DNA"/>
</dbReference>
<feature type="domain" description="Disease resistance protein At4g27190-like leucine-rich repeats" evidence="9">
    <location>
        <begin position="829"/>
        <end position="927"/>
    </location>
</feature>
<dbReference type="InterPro" id="IPR057135">
    <property type="entry name" value="At4g27190-like_LRR"/>
</dbReference>
<dbReference type="KEGG" id="qlo:115963005"/>
<reference evidence="10" key="2">
    <citation type="submission" date="2021-01" db="UniProtKB">
        <authorList>
            <consortium name="EnsemblPlants"/>
        </authorList>
    </citation>
    <scope>IDENTIFICATION</scope>
</reference>
<keyword evidence="11" id="KW-1185">Reference proteome</keyword>
<dbReference type="PRINTS" id="PR00364">
    <property type="entry name" value="DISEASERSIST"/>
</dbReference>
<dbReference type="Proteomes" id="UP000594261">
    <property type="component" value="Chromosome 10"/>
</dbReference>
<evidence type="ECO:0000256" key="7">
    <source>
        <dbReference type="SAM" id="Coils"/>
    </source>
</evidence>
<dbReference type="RefSeq" id="XP_030937751.1">
    <property type="nucleotide sequence ID" value="XM_031081891.1"/>
</dbReference>
<dbReference type="OMA" id="EIESDHQ"/>
<keyword evidence="6" id="KW-0067">ATP-binding</keyword>
<evidence type="ECO:0000259" key="9">
    <source>
        <dbReference type="Pfam" id="PF23247"/>
    </source>
</evidence>
<protein>
    <recommendedName>
        <fullName evidence="12">Disease resistance protein</fullName>
    </recommendedName>
</protein>
<proteinExistence type="inferred from homology"/>
<dbReference type="InterPro" id="IPR002182">
    <property type="entry name" value="NB-ARC"/>
</dbReference>
<name>A0A7N2MRJ6_QUELO</name>
<dbReference type="Gene3D" id="3.40.50.300">
    <property type="entry name" value="P-loop containing nucleotide triphosphate hydrolases"/>
    <property type="match status" value="1"/>
</dbReference>
<dbReference type="GeneID" id="115963005"/>
<evidence type="ECO:0000256" key="2">
    <source>
        <dbReference type="ARBA" id="ARBA00022614"/>
    </source>
</evidence>
<evidence type="ECO:0000313" key="11">
    <source>
        <dbReference type="Proteomes" id="UP000594261"/>
    </source>
</evidence>
<dbReference type="GO" id="GO:0043531">
    <property type="term" value="F:ADP binding"/>
    <property type="evidence" value="ECO:0007669"/>
    <property type="project" value="InterPro"/>
</dbReference>
<dbReference type="GO" id="GO:0005524">
    <property type="term" value="F:ATP binding"/>
    <property type="evidence" value="ECO:0007669"/>
    <property type="project" value="UniProtKB-KW"/>
</dbReference>
<comment type="similarity">
    <text evidence="1">Belongs to the disease resistance NB-LRR family.</text>
</comment>
<feature type="domain" description="Disease resistance protein At4g27190-like leucine-rich repeats" evidence="9">
    <location>
        <begin position="1535"/>
        <end position="1577"/>
    </location>
</feature>
<feature type="domain" description="Disease resistance protein At4g27190-like leucine-rich repeats" evidence="9">
    <location>
        <begin position="1621"/>
        <end position="1747"/>
    </location>
</feature>
<sequence length="2091" mass="237698">MDILTRCTGSAAAEVVKCTAKPVIRHVGYLFRFKKTVADLTKAKKDLQLEQQKVQEAIERAAMNNEIAEKDVERWLTNVNQLMEEVQALEIKVQVNLRFCNGWCPDWIRQYKLCKEAIQKTNVVKELQDRGKFSELTHRAPTPGIEIFSSSDFEVFESTKLAFQQIMEALRDDNSKRIGLHGIGGVGKTTLVKEVHKKTKELNIFNEIVMTVVSLTPNVRRIQGEIAGCLNLKLDDESDMARASQICLRIKSVEKILIILDDVWKDVNLEAIGIPSSDDHKGCKMLLTTRSVHVCNLMRCQRKIPLNFLVEEESLALMKKTAVVDDCPGLNDVVLEVVKECKGLPIAIITVGKALTGKSLNDWNAAMHQLRKSRLVDIEGVDEDKNAYACLKWSFDQLKRKTKLCFLLCSLFPEDYNIPVEELTICVMGLEEDEDFHLLEDARCQVRAAVDSLKDSSLLLEGSQKEFVKMHDMVRDIGLWITSKGENEFELRACTRLERNTNFERATAISLIDFNTKQLPDKLVCPRLNILLLGGIQSSKNISNALFEGMNCLKVLSLHDIILSSQSLELLTNLRTLYLKRCDFNDDLSSLGKLKRLETLRFFGCVINALPSELGEMVGLKMLDLTDCDQLQHIPPNVIRRLSQLEELIISSSFKNWDVEGTTSEISNANLSELNSLPRLVNLSLLLNSNHLPKGFVFPEHLRRYYIVIGKPYLSAMTPGRTLAIKDLNASSMNALKSLFHTVEYFLIESCEMECIVDTICEGPNQYEIFNNLTVFRASGCPRLISLFSPSLAQSLKRLKKLCLHRCHEMKQIISEEGMTLESHGQPICLSKLETLVVGNCGKLEYIFPISIDLPQLERLELGDLPRLKKVFGQSKEGEVGDCEIESHHQPTGFPKLKTIRVSKCRNLVCLSTARDLPQLESLELRDLPQLKQVFGQNREGEVGDCEIESHHQHTGFPKLKTIQVWNCRNLVCLSTARDLPQLESLELRDLPQLKQVFGQNREGEVGDCEIESDHQPTGFPKLKTIQVWNCRNLVCLSTRDLPQLESLELQDLPQLKQVFGQNREGEVGNCEIESDHQPTGFPKLKTIQVWNCRNLVCLSTARDLPQLESLELRNLPQLKQVFGQNREGEVGDCEIESDHQPTGFPKLKTIQVWNCRNLVCLSTRDLPQLESLELQDLPQLKQVFGQNREGEVGNCEIESDHQPTGFPKLKTIQVWNCRNLVCLSTARDLPQLESLELRDLVCLSTARDLPQLESLSLKDLPQLKKVFGQNREGEVGDCEIESDHQPTGFPKLKTIQVWKCRNLVCLSTARDLPQLESLELQDLPQLKQVFGQNREGEVGNCEIESHHQPTGFPKLKTIQVWCCENLECLSIAGDLPQLKSLELGDLPQLKKVFSQNREGEVGDCEIESHHQPTGFPKLKNIKVWNCRNLVCLSTARDLPQLERLKLHDLPRLKKVFGQNREGEVGNCEIESDHQPTGFPKLKTIQVRNCRNLVCLSIARDLPQLEGLELDDLPQLKKVFGQNRERGVGDCEIESHHQPTGFPKLKTIKVVNCGNLEYMFPISIARDLPQLESLTLEDLPQLKQVFGHSSSVWPSLKRLYAVNCPKVKLSFFANVEANVPAVQKLQNLQILSLRDWNAISFDGIQGLSNLEELEIENCGGIQEVIKLEGLLTIKGEQQDLLLPRLKKMLLIDLLELRCIWKGTTKLINLNNLEDLKVIRCKKLTHLFTPAPTQSLQKLKFLEIERCDELEHLIVENAEEQVLSESHPQPLCFPKPNVVKVKVESCNKLKCLFHVDRWNAVSIFLRLEELELKNCGGLQEVFNFEGFLTREGEQQDEFFPRLRKMCLVELHELTYIWKGPIQLINLNNLEDLKVIGCKKMTHLFTPALAQSLQKLKFLEIERCDELEHIIVENVEEQVSSENHLQPLCFPKLIRVNVKYCNKLKYLFPMTIADSLLELKILIVKENSQLMEVFTHEGDAGAQKDVTLPLLEFMGLKGLPSLVNFCPKNYQFILLKWRKLRVESCKNMRTTFTRTPDRSVLINGEVAQIDEPTGTSTISPVLTICPANNDIIWDSGGYLSPDGLYFYVEFERC</sequence>
<dbReference type="InParanoid" id="A0A7N2MRJ6"/>
<dbReference type="Gene3D" id="1.10.10.10">
    <property type="entry name" value="Winged helix-like DNA-binding domain superfamily/Winged helix DNA-binding domain"/>
    <property type="match status" value="1"/>
</dbReference>
<feature type="domain" description="Disease resistance protein At4g27190-like leucine-rich repeats" evidence="9">
    <location>
        <begin position="1756"/>
        <end position="1903"/>
    </location>
</feature>
<reference evidence="10 11" key="1">
    <citation type="journal article" date="2016" name="G3 (Bethesda)">
        <title>First Draft Assembly and Annotation of the Genome of a California Endemic Oak Quercus lobata Nee (Fagaceae).</title>
        <authorList>
            <person name="Sork V.L."/>
            <person name="Fitz-Gibbon S.T."/>
            <person name="Puiu D."/>
            <person name="Crepeau M."/>
            <person name="Gugger P.F."/>
            <person name="Sherman R."/>
            <person name="Stevens K."/>
            <person name="Langley C.H."/>
            <person name="Pellegrini M."/>
            <person name="Salzberg S.L."/>
        </authorList>
    </citation>
    <scope>NUCLEOTIDE SEQUENCE [LARGE SCALE GENOMIC DNA]</scope>
    <source>
        <strain evidence="10 11">cv. SW786</strain>
    </source>
</reference>
<dbReference type="InterPro" id="IPR036388">
    <property type="entry name" value="WH-like_DNA-bd_sf"/>
</dbReference>
<keyword evidence="4" id="KW-0547">Nucleotide-binding</keyword>
<dbReference type="EnsemblPlants" id="QL10p036305:mrna">
    <property type="protein sequence ID" value="QL10p036305:mrna"/>
    <property type="gene ID" value="QL10p036305"/>
</dbReference>
<feature type="domain" description="NB-ARC" evidence="8">
    <location>
        <begin position="164"/>
        <end position="323"/>
    </location>
</feature>
<dbReference type="OrthoDB" id="2021138at2759"/>
<dbReference type="Gramene" id="QL10p036305:mrna">
    <property type="protein sequence ID" value="QL10p036305:mrna"/>
    <property type="gene ID" value="QL10p036305"/>
</dbReference>
<evidence type="ECO:0000256" key="6">
    <source>
        <dbReference type="ARBA" id="ARBA00022840"/>
    </source>
</evidence>
<evidence type="ECO:0008006" key="12">
    <source>
        <dbReference type="Google" id="ProtNLM"/>
    </source>
</evidence>
<dbReference type="InterPro" id="IPR027417">
    <property type="entry name" value="P-loop_NTPase"/>
</dbReference>
<organism evidence="10 11">
    <name type="scientific">Quercus lobata</name>
    <name type="common">Valley oak</name>
    <dbReference type="NCBI Taxonomy" id="97700"/>
    <lineage>
        <taxon>Eukaryota</taxon>
        <taxon>Viridiplantae</taxon>
        <taxon>Streptophyta</taxon>
        <taxon>Embryophyta</taxon>
        <taxon>Tracheophyta</taxon>
        <taxon>Spermatophyta</taxon>
        <taxon>Magnoliopsida</taxon>
        <taxon>eudicotyledons</taxon>
        <taxon>Gunneridae</taxon>
        <taxon>Pentapetalae</taxon>
        <taxon>rosids</taxon>
        <taxon>fabids</taxon>
        <taxon>Fagales</taxon>
        <taxon>Fagaceae</taxon>
        <taxon>Quercus</taxon>
    </lineage>
</organism>
<evidence type="ECO:0000256" key="1">
    <source>
        <dbReference type="ARBA" id="ARBA00008894"/>
    </source>
</evidence>
<dbReference type="GO" id="GO:0006952">
    <property type="term" value="P:defense response"/>
    <property type="evidence" value="ECO:0007669"/>
    <property type="project" value="UniProtKB-KW"/>
</dbReference>
<evidence type="ECO:0000256" key="5">
    <source>
        <dbReference type="ARBA" id="ARBA00022821"/>
    </source>
</evidence>
<dbReference type="InterPro" id="IPR032675">
    <property type="entry name" value="LRR_dom_sf"/>
</dbReference>
<dbReference type="Gene3D" id="3.80.10.10">
    <property type="entry name" value="Ribonuclease Inhibitor"/>
    <property type="match status" value="9"/>
</dbReference>
<dbReference type="SUPFAM" id="SSF52540">
    <property type="entry name" value="P-loop containing nucleoside triphosphate hydrolases"/>
    <property type="match status" value="1"/>
</dbReference>
<keyword evidence="2" id="KW-0433">Leucine-rich repeat</keyword>
<dbReference type="Pfam" id="PF23247">
    <property type="entry name" value="LRR_RPS2"/>
    <property type="match status" value="5"/>
</dbReference>
<feature type="coiled-coil region" evidence="7">
    <location>
        <begin position="37"/>
        <end position="92"/>
    </location>
</feature>
<dbReference type="PANTHER" id="PTHR33463:SF135">
    <property type="entry name" value="RESISTANCE PROTEIN RPS2, PUTATIVE-RELATED"/>
    <property type="match status" value="1"/>
</dbReference>
<feature type="domain" description="Disease resistance protein At4g27190-like leucine-rich repeats" evidence="9">
    <location>
        <begin position="1911"/>
        <end position="2032"/>
    </location>
</feature>
<accession>A0A7N2MRJ6</accession>
<keyword evidence="7" id="KW-0175">Coiled coil</keyword>
<dbReference type="PANTHER" id="PTHR33463">
    <property type="entry name" value="NB-ARC DOMAIN-CONTAINING PROTEIN-RELATED"/>
    <property type="match status" value="1"/>
</dbReference>
<dbReference type="InterPro" id="IPR042197">
    <property type="entry name" value="Apaf_helical"/>
</dbReference>
<dbReference type="Pfam" id="PF00931">
    <property type="entry name" value="NB-ARC"/>
    <property type="match status" value="1"/>
</dbReference>
<dbReference type="SUPFAM" id="SSF52047">
    <property type="entry name" value="RNI-like"/>
    <property type="match status" value="2"/>
</dbReference>
<dbReference type="FunFam" id="3.40.50.300:FF:001091">
    <property type="entry name" value="Probable disease resistance protein At1g61300"/>
    <property type="match status" value="1"/>
</dbReference>
<keyword evidence="3" id="KW-0677">Repeat</keyword>
<dbReference type="InterPro" id="IPR050905">
    <property type="entry name" value="Plant_NBS-LRR"/>
</dbReference>
<dbReference type="Gene3D" id="1.10.8.430">
    <property type="entry name" value="Helical domain of apoptotic protease-activating factors"/>
    <property type="match status" value="1"/>
</dbReference>
<evidence type="ECO:0000259" key="8">
    <source>
        <dbReference type="Pfam" id="PF00931"/>
    </source>
</evidence>
<evidence type="ECO:0000256" key="3">
    <source>
        <dbReference type="ARBA" id="ARBA00022737"/>
    </source>
</evidence>
<gene>
    <name evidence="10" type="primary">LOC115963005</name>
</gene>
<evidence type="ECO:0000256" key="4">
    <source>
        <dbReference type="ARBA" id="ARBA00022741"/>
    </source>
</evidence>
<evidence type="ECO:0000313" key="10">
    <source>
        <dbReference type="EnsemblPlants" id="QL10p036305:mrna"/>
    </source>
</evidence>
<keyword evidence="5" id="KW-0611">Plant defense</keyword>
<dbReference type="SUPFAM" id="SSF52058">
    <property type="entry name" value="L domain-like"/>
    <property type="match status" value="3"/>
</dbReference>